<keyword evidence="1" id="KW-0812">Transmembrane</keyword>
<dbReference type="EMBL" id="DF967972">
    <property type="protein sequence ID" value="GAP14114.1"/>
    <property type="molecule type" value="Genomic_DNA"/>
</dbReference>
<feature type="transmembrane region" description="Helical" evidence="1">
    <location>
        <begin position="407"/>
        <end position="427"/>
    </location>
</feature>
<dbReference type="Proteomes" id="UP000055060">
    <property type="component" value="Unassembled WGS sequence"/>
</dbReference>
<keyword evidence="1" id="KW-0472">Membrane</keyword>
<dbReference type="RefSeq" id="WP_075073402.1">
    <property type="nucleotide sequence ID" value="NZ_DF967972.1"/>
</dbReference>
<organism evidence="2">
    <name type="scientific">Longilinea arvoryzae</name>
    <dbReference type="NCBI Taxonomy" id="360412"/>
    <lineage>
        <taxon>Bacteria</taxon>
        <taxon>Bacillati</taxon>
        <taxon>Chloroflexota</taxon>
        <taxon>Anaerolineae</taxon>
        <taxon>Anaerolineales</taxon>
        <taxon>Anaerolineaceae</taxon>
        <taxon>Longilinea</taxon>
    </lineage>
</organism>
<feature type="transmembrane region" description="Helical" evidence="1">
    <location>
        <begin position="190"/>
        <end position="209"/>
    </location>
</feature>
<feature type="transmembrane region" description="Helical" evidence="1">
    <location>
        <begin position="244"/>
        <end position="273"/>
    </location>
</feature>
<evidence type="ECO:0008006" key="4">
    <source>
        <dbReference type="Google" id="ProtNLM"/>
    </source>
</evidence>
<evidence type="ECO:0000256" key="1">
    <source>
        <dbReference type="SAM" id="Phobius"/>
    </source>
</evidence>
<accession>A0A0S7BIV3</accession>
<evidence type="ECO:0000313" key="2">
    <source>
        <dbReference type="EMBL" id="GAP14114.1"/>
    </source>
</evidence>
<dbReference type="AlphaFoldDB" id="A0A0S7BIV3"/>
<protein>
    <recommendedName>
        <fullName evidence="4">Glycosyltransferase RgtA/B/C/D-like domain-containing protein</fullName>
    </recommendedName>
</protein>
<sequence>MKQTRKNIANLYPYLGLFLLLAGGLAAFFLLPYSIWGDGSIRFQFMDSLVHDLRIDPMRYSMIGPLFSIPLWWISALFSNPVAVIERYNFLLFAAGLVILYRWLKDRYDRKFLLTFGLLLSFGSMIPNHLTSYYGEVFSAVFMTLGTAGIVTGRSRPGWIFLILAVLNTPALMIPFALVVGYLTWESRQLRYLSLIPICLVLMVGESFLRTGSLLAGFQTYLAQDHGYQTVLPYSGRTGYSYPFGLGILSILFSFGKGIFLFCPGLLLVVWALKSISNPSERRLLTLWLLIVLGLILAYAPWWAWYGGWFWGPRFFLFASVPASWMLAKLFHSENKSLPMILVLLILISGSLWVGVDGVVFQQKMLETCTANNYALESLCWYVPEFSPLIRPWITHATLSLNDRLSLILFGVIWFYLIAPVSIDLLSRLKSFYSSFRSRGYLSNWKL</sequence>
<proteinExistence type="predicted"/>
<reference evidence="2" key="1">
    <citation type="submission" date="2015-07" db="EMBL/GenBank/DDBJ databases">
        <title>Draft Genome Sequences of Anaerolinea thermolimosa IMO-1, Bellilinea caldifistulae GOMI-1, Leptolinea tardivitalis YMTK-2, Levilinea saccharolytica KIBI-1,Longilinea arvoryzae KOME-1, Previously Described as Members of the Anaerolineaceae (Chloroflexi).</title>
        <authorList>
            <person name="Sekiguchi Y."/>
            <person name="Ohashi A."/>
            <person name="Matsuura N."/>
            <person name="Tourlousse M.D."/>
        </authorList>
    </citation>
    <scope>NUCLEOTIDE SEQUENCE [LARGE SCALE GENOMIC DNA]</scope>
    <source>
        <strain evidence="2">KOME-1</strain>
    </source>
</reference>
<feature type="transmembrane region" description="Helical" evidence="1">
    <location>
        <begin position="12"/>
        <end position="37"/>
    </location>
</feature>
<gene>
    <name evidence="2" type="ORF">LARV_01877</name>
</gene>
<name>A0A0S7BIV3_9CHLR</name>
<feature type="transmembrane region" description="Helical" evidence="1">
    <location>
        <begin position="338"/>
        <end position="356"/>
    </location>
</feature>
<keyword evidence="3" id="KW-1185">Reference proteome</keyword>
<feature type="transmembrane region" description="Helical" evidence="1">
    <location>
        <begin position="110"/>
        <end position="126"/>
    </location>
</feature>
<feature type="transmembrane region" description="Helical" evidence="1">
    <location>
        <begin position="285"/>
        <end position="305"/>
    </location>
</feature>
<keyword evidence="1" id="KW-1133">Transmembrane helix</keyword>
<evidence type="ECO:0000313" key="3">
    <source>
        <dbReference type="Proteomes" id="UP000055060"/>
    </source>
</evidence>
<feature type="transmembrane region" description="Helical" evidence="1">
    <location>
        <begin position="159"/>
        <end position="183"/>
    </location>
</feature>
<dbReference type="OrthoDB" id="146715at2"/>